<dbReference type="PANTHER" id="PTHR45661">
    <property type="entry name" value="SURFACE ANTIGEN"/>
    <property type="match status" value="1"/>
</dbReference>
<dbReference type="Proteomes" id="UP001470230">
    <property type="component" value="Unassembled WGS sequence"/>
</dbReference>
<protein>
    <recommendedName>
        <fullName evidence="3">Surface antigen BspA-like</fullName>
    </recommendedName>
</protein>
<evidence type="ECO:0000313" key="2">
    <source>
        <dbReference type="Proteomes" id="UP001470230"/>
    </source>
</evidence>
<evidence type="ECO:0008006" key="3">
    <source>
        <dbReference type="Google" id="ProtNLM"/>
    </source>
</evidence>
<gene>
    <name evidence="1" type="ORF">M9Y10_002175</name>
</gene>
<dbReference type="InterPro" id="IPR026906">
    <property type="entry name" value="LRR_5"/>
</dbReference>
<dbReference type="Pfam" id="PF13306">
    <property type="entry name" value="LRR_5"/>
    <property type="match status" value="2"/>
</dbReference>
<dbReference type="InterPro" id="IPR032675">
    <property type="entry name" value="LRR_dom_sf"/>
</dbReference>
<sequence length="138" mass="15600">MFLATYLAIPSSVKSIRELAFDGCYNLNDITIESSDISIERFAFNSSRVIKLHFNAFSIPDEMFMKCIYLIKISILSPVLVIGKRCFEDCNKLKEINLPSSLTTIEKYAFNNCSSLETITIPPSVTLFVNALSKIVHY</sequence>
<dbReference type="EMBL" id="JAPFFF010000001">
    <property type="protein sequence ID" value="KAK8899852.1"/>
    <property type="molecule type" value="Genomic_DNA"/>
</dbReference>
<comment type="caution">
    <text evidence="1">The sequence shown here is derived from an EMBL/GenBank/DDBJ whole genome shotgun (WGS) entry which is preliminary data.</text>
</comment>
<dbReference type="SUPFAM" id="SSF52058">
    <property type="entry name" value="L domain-like"/>
    <property type="match status" value="1"/>
</dbReference>
<accession>A0ABR2LAP8</accession>
<dbReference type="InterPro" id="IPR053139">
    <property type="entry name" value="Surface_bspA-like"/>
</dbReference>
<reference evidence="1 2" key="1">
    <citation type="submission" date="2024-04" db="EMBL/GenBank/DDBJ databases">
        <title>Tritrichomonas musculus Genome.</title>
        <authorList>
            <person name="Alves-Ferreira E."/>
            <person name="Grigg M."/>
            <person name="Lorenzi H."/>
            <person name="Galac M."/>
        </authorList>
    </citation>
    <scope>NUCLEOTIDE SEQUENCE [LARGE SCALE GENOMIC DNA]</scope>
    <source>
        <strain evidence="1 2">EAF2021</strain>
    </source>
</reference>
<proteinExistence type="predicted"/>
<name>A0ABR2LAP8_9EUKA</name>
<evidence type="ECO:0000313" key="1">
    <source>
        <dbReference type="EMBL" id="KAK8899852.1"/>
    </source>
</evidence>
<keyword evidence="2" id="KW-1185">Reference proteome</keyword>
<organism evidence="1 2">
    <name type="scientific">Tritrichomonas musculus</name>
    <dbReference type="NCBI Taxonomy" id="1915356"/>
    <lineage>
        <taxon>Eukaryota</taxon>
        <taxon>Metamonada</taxon>
        <taxon>Parabasalia</taxon>
        <taxon>Tritrichomonadida</taxon>
        <taxon>Tritrichomonadidae</taxon>
        <taxon>Tritrichomonas</taxon>
    </lineage>
</organism>
<dbReference type="PANTHER" id="PTHR45661:SF3">
    <property type="entry name" value="IG-LIKE DOMAIN-CONTAINING PROTEIN"/>
    <property type="match status" value="1"/>
</dbReference>
<dbReference type="Gene3D" id="3.80.10.10">
    <property type="entry name" value="Ribonuclease Inhibitor"/>
    <property type="match status" value="2"/>
</dbReference>